<evidence type="ECO:0000313" key="1">
    <source>
        <dbReference type="EMBL" id="THV32858.1"/>
    </source>
</evidence>
<name>A0A4S8PPD4_9ACTN</name>
<dbReference type="OrthoDB" id="9134742at2"/>
<reference evidence="1 2" key="2">
    <citation type="submission" date="2019-05" db="EMBL/GenBank/DDBJ databases">
        <title>Glycomyces buryatensis sp. nov.</title>
        <authorList>
            <person name="Nikitina E."/>
        </authorList>
    </citation>
    <scope>NUCLEOTIDE SEQUENCE [LARGE SCALE GENOMIC DNA]</scope>
    <source>
        <strain evidence="1 2">18</strain>
    </source>
</reference>
<protein>
    <submittedName>
        <fullName evidence="1">HEAT repeat domain-containing protein</fullName>
    </submittedName>
</protein>
<dbReference type="SUPFAM" id="SSF48371">
    <property type="entry name" value="ARM repeat"/>
    <property type="match status" value="1"/>
</dbReference>
<dbReference type="AlphaFoldDB" id="A0A4S8PPD4"/>
<accession>A0A4S8PPD4</accession>
<keyword evidence="2" id="KW-1185">Reference proteome</keyword>
<dbReference type="EMBL" id="STGY01000086">
    <property type="protein sequence ID" value="THV32858.1"/>
    <property type="molecule type" value="Genomic_DNA"/>
</dbReference>
<dbReference type="RefSeq" id="WP_136537591.1">
    <property type="nucleotide sequence ID" value="NZ_STGY01000086.1"/>
</dbReference>
<proteinExistence type="predicted"/>
<dbReference type="InterPro" id="IPR011989">
    <property type="entry name" value="ARM-like"/>
</dbReference>
<reference evidence="2" key="1">
    <citation type="submission" date="2019-04" db="EMBL/GenBank/DDBJ databases">
        <title>Nocardioides xinjiangensis sp. nov.</title>
        <authorList>
            <person name="Liu S."/>
        </authorList>
    </citation>
    <scope>NUCLEOTIDE SEQUENCE [LARGE SCALE GENOMIC DNA]</scope>
    <source>
        <strain evidence="2">18</strain>
    </source>
</reference>
<comment type="caution">
    <text evidence="1">The sequence shown here is derived from an EMBL/GenBank/DDBJ whole genome shotgun (WGS) entry which is preliminary data.</text>
</comment>
<dbReference type="Gene3D" id="1.25.10.10">
    <property type="entry name" value="Leucine-rich Repeat Variant"/>
    <property type="match status" value="1"/>
</dbReference>
<evidence type="ECO:0000313" key="2">
    <source>
        <dbReference type="Proteomes" id="UP000308760"/>
    </source>
</evidence>
<sequence length="227" mass="24238">MAEVVPMNTAHANPLDPHLIPALSARDSSTRLKAALAAGTHPEPALVDTLVARCAIEPDFFVRDMLTWALTQLPSDLTVPRLRAELGSERAQARSQALHTLSKIGDASVWPAITRSLLRDADDEVARSAWRAAAVLVPDGQKHELAEELAASLGRGDRETQLSLSRALVALGAVIEPVLRTAMASDDPGVRAHASATERLLRDPDAGFELAIADAKRIFALGGEREA</sequence>
<gene>
    <name evidence="1" type="ORF">FAB82_26490</name>
</gene>
<dbReference type="Proteomes" id="UP000308760">
    <property type="component" value="Unassembled WGS sequence"/>
</dbReference>
<dbReference type="Pfam" id="PF13646">
    <property type="entry name" value="HEAT_2"/>
    <property type="match status" value="1"/>
</dbReference>
<dbReference type="InterPro" id="IPR016024">
    <property type="entry name" value="ARM-type_fold"/>
</dbReference>
<organism evidence="1 2">
    <name type="scientific">Glycomyces buryatensis</name>
    <dbReference type="NCBI Taxonomy" id="2570927"/>
    <lineage>
        <taxon>Bacteria</taxon>
        <taxon>Bacillati</taxon>
        <taxon>Actinomycetota</taxon>
        <taxon>Actinomycetes</taxon>
        <taxon>Glycomycetales</taxon>
        <taxon>Glycomycetaceae</taxon>
        <taxon>Glycomyces</taxon>
    </lineage>
</organism>